<dbReference type="Proteomes" id="UP001159363">
    <property type="component" value="Chromosome 5"/>
</dbReference>
<gene>
    <name evidence="2" type="ORF">PR048_017712</name>
</gene>
<feature type="region of interest" description="Disordered" evidence="1">
    <location>
        <begin position="1"/>
        <end position="31"/>
    </location>
</feature>
<protein>
    <recommendedName>
        <fullName evidence="4">Zinc finger PHD-type domain-containing protein</fullName>
    </recommendedName>
</protein>
<name>A0ABQ9HAC2_9NEOP</name>
<proteinExistence type="predicted"/>
<dbReference type="SUPFAM" id="SSF57903">
    <property type="entry name" value="FYVE/PHD zinc finger"/>
    <property type="match status" value="1"/>
</dbReference>
<dbReference type="InterPro" id="IPR011011">
    <property type="entry name" value="Znf_FYVE_PHD"/>
</dbReference>
<feature type="region of interest" description="Disordered" evidence="1">
    <location>
        <begin position="257"/>
        <end position="277"/>
    </location>
</feature>
<comment type="caution">
    <text evidence="2">The sequence shown here is derived from an EMBL/GenBank/DDBJ whole genome shotgun (WGS) entry which is preliminary data.</text>
</comment>
<feature type="compositionally biased region" description="Polar residues" evidence="1">
    <location>
        <begin position="266"/>
        <end position="277"/>
    </location>
</feature>
<dbReference type="EMBL" id="JARBHB010000006">
    <property type="protein sequence ID" value="KAJ8881238.1"/>
    <property type="molecule type" value="Genomic_DNA"/>
</dbReference>
<sequence>MKSKTKNASKTKRKVQFSESETEPENKDEKALCDDSDNDDICVKGYNKKVCFVCGEFGRDGQIWYRCVYCAHWVHSECSGWDLAENYTFNLCMRLLSQVVSWKKKVLGEICTNNIKKFVLSDNDDEKRELCEINWNRNAAPFRRYNSGARNVKNEFHTQALSGKEESVRRFLGGVRRGKEKEYPYDLRPLQKPNIISPTPLFSNNSQLLNCVRHHIVQYFSYQADTPDSWCWAITNAFSKPTPTNPESRQYTSQVRTRKSKLITPHQPNSSVKTSQMHQYSHTDFEPDENYSENFVRVNPDPATEGCTVNSTLEIHCRTLNEYNLATSIANTHHAMRPSLCSGTNCSTHNPASPLHLQIMTKTGNYRQRQHNHSGKAVK</sequence>
<evidence type="ECO:0000313" key="2">
    <source>
        <dbReference type="EMBL" id="KAJ8881238.1"/>
    </source>
</evidence>
<keyword evidence="3" id="KW-1185">Reference proteome</keyword>
<evidence type="ECO:0000313" key="3">
    <source>
        <dbReference type="Proteomes" id="UP001159363"/>
    </source>
</evidence>
<organism evidence="2 3">
    <name type="scientific">Dryococelus australis</name>
    <dbReference type="NCBI Taxonomy" id="614101"/>
    <lineage>
        <taxon>Eukaryota</taxon>
        <taxon>Metazoa</taxon>
        <taxon>Ecdysozoa</taxon>
        <taxon>Arthropoda</taxon>
        <taxon>Hexapoda</taxon>
        <taxon>Insecta</taxon>
        <taxon>Pterygota</taxon>
        <taxon>Neoptera</taxon>
        <taxon>Polyneoptera</taxon>
        <taxon>Phasmatodea</taxon>
        <taxon>Verophasmatodea</taxon>
        <taxon>Anareolatae</taxon>
        <taxon>Phasmatidae</taxon>
        <taxon>Eurycanthinae</taxon>
        <taxon>Dryococelus</taxon>
    </lineage>
</organism>
<feature type="compositionally biased region" description="Basic residues" evidence="1">
    <location>
        <begin position="1"/>
        <end position="15"/>
    </location>
</feature>
<reference evidence="2 3" key="1">
    <citation type="submission" date="2023-02" db="EMBL/GenBank/DDBJ databases">
        <title>LHISI_Scaffold_Assembly.</title>
        <authorList>
            <person name="Stuart O.P."/>
            <person name="Cleave R."/>
            <person name="Magrath M.J.L."/>
            <person name="Mikheyev A.S."/>
        </authorList>
    </citation>
    <scope>NUCLEOTIDE SEQUENCE [LARGE SCALE GENOMIC DNA]</scope>
    <source>
        <strain evidence="2">Daus_M_001</strain>
        <tissue evidence="2">Leg muscle</tissue>
    </source>
</reference>
<evidence type="ECO:0000256" key="1">
    <source>
        <dbReference type="SAM" id="MobiDB-lite"/>
    </source>
</evidence>
<accession>A0ABQ9HAC2</accession>
<evidence type="ECO:0008006" key="4">
    <source>
        <dbReference type="Google" id="ProtNLM"/>
    </source>
</evidence>